<sequence>MSFMSHFSDYDEYDNGDDQYTPQVVIQTQPNFEPQRLQRHDSDEEELFQRGRGSRKFHNKEKQRRTDDIKYYTAKKKDNYRAISTKLRRDAEIRYCLSRINLSNHTISMNEDLVQDSEDQKFDPTHKNEAFEKKRRERKRRRRLSEPSDHTDTELWTFYNSSLHQDSRDYIVFCAQPDHNNLDFGHIPRQFQANYSLSLPKTILGADKKTLKLFGWLKDNDLCSKRPKLKAEKAKILYPAVEIPKEMPVLASKVALIEPRVVEIKERETLEETLKRKLQISRAQPSNIKIRSEIIDLTDKLAKQKACYVTAHERNQFLKTHKVQMLDLWRKFAQDFDHNLDAVKGYISQWLSVCEQPEKVVEYVAQKTETFKQNVDFWRFVARDVYSKVARNVSEYVYLIDQVIDQFKMAETMGEKFLAELFLLRTRVYFESGDIPTVIATIQLLVELFSTPVEVALKEKLATNPDLIHGTLCVFWNTGYRRLADVDKTKIRTIFPDCDIGFQQFLKNYLENYRGNANVFNEQLTNQEAAQRYLKGINDDVLESTHNLVKTFPGNCSEADLWLNLEATRQKHLWFPIAAYAGVQLNELLQKALVPYEKLSKVVHIFDDKTIGVKLILNLLSLFGVSVPSSFTNEDNVLSKFGFLKPPMLKSDLQNFDSWSQDLLKTLADLRSGGSSDYKYTYAMMITEKLTSFNQLNHFLGQVSSLDKDIYADVVFNSVIHQMASIPNSPAFTSKKTQTYKVLSQLYQKLDSGLTCFDDKGNVASIYALRVLAQLLAFCPNDQKSYKQYQTTRGELYKKVLGPDVMTKLYAGFEKPATNKMAQELERLFQLAFKVPKTDHFCGYAATYIAFYRAAIEYHGKSLAAFLSMVKKLGDQYPQFCLNEQWCVLVMQFLWNREKTADEFEKEKKMTQEEKLQKRDQEQKELESKMKLNRHFLDLHPTSVELMKLLANHFYVEQNQMRLRVMFKEENKNSLADLVGSCANIYLSNLRAKASSLNVSQLPSQRNLTRDQLIKANSATCTISSSLARTWIHFEKSVFGNVFSEAVLKDIQNWNSQKHS</sequence>
<organism evidence="3 4">
    <name type="scientific">Steinernema carpocapsae</name>
    <name type="common">Entomopathogenic nematode</name>
    <dbReference type="NCBI Taxonomy" id="34508"/>
    <lineage>
        <taxon>Eukaryota</taxon>
        <taxon>Metazoa</taxon>
        <taxon>Ecdysozoa</taxon>
        <taxon>Nematoda</taxon>
        <taxon>Chromadorea</taxon>
        <taxon>Rhabditida</taxon>
        <taxon>Tylenchina</taxon>
        <taxon>Panagrolaimomorpha</taxon>
        <taxon>Strongyloidoidea</taxon>
        <taxon>Steinernematidae</taxon>
        <taxon>Steinernema</taxon>
    </lineage>
</organism>
<keyword evidence="4" id="KW-1185">Reference proteome</keyword>
<feature type="region of interest" description="Disordered" evidence="2">
    <location>
        <begin position="39"/>
        <end position="64"/>
    </location>
</feature>
<evidence type="ECO:0000313" key="3">
    <source>
        <dbReference type="EMBL" id="TKR65560.1"/>
    </source>
</evidence>
<reference evidence="3 4" key="2">
    <citation type="journal article" date="2019" name="G3 (Bethesda)">
        <title>Hybrid Assembly of the Genome of the Entomopathogenic Nematode Steinernema carpocapsae Identifies the X-Chromosome.</title>
        <authorList>
            <person name="Serra L."/>
            <person name="Macchietto M."/>
            <person name="Macias-Munoz A."/>
            <person name="McGill C.J."/>
            <person name="Rodriguez I.M."/>
            <person name="Rodriguez B."/>
            <person name="Murad R."/>
            <person name="Mortazavi A."/>
        </authorList>
    </citation>
    <scope>NUCLEOTIDE SEQUENCE [LARGE SCALE GENOMIC DNA]</scope>
    <source>
        <strain evidence="3 4">ALL</strain>
    </source>
</reference>
<evidence type="ECO:0000256" key="1">
    <source>
        <dbReference type="SAM" id="Coils"/>
    </source>
</evidence>
<proteinExistence type="predicted"/>
<reference evidence="3 4" key="1">
    <citation type="journal article" date="2015" name="Genome Biol.">
        <title>Comparative genomics of Steinernema reveals deeply conserved gene regulatory networks.</title>
        <authorList>
            <person name="Dillman A.R."/>
            <person name="Macchietto M."/>
            <person name="Porter C.F."/>
            <person name="Rogers A."/>
            <person name="Williams B."/>
            <person name="Antoshechkin I."/>
            <person name="Lee M.M."/>
            <person name="Goodwin Z."/>
            <person name="Lu X."/>
            <person name="Lewis E.E."/>
            <person name="Goodrich-Blair H."/>
            <person name="Stock S.P."/>
            <person name="Adams B.J."/>
            <person name="Sternberg P.W."/>
            <person name="Mortazavi A."/>
        </authorList>
    </citation>
    <scope>NUCLEOTIDE SEQUENCE [LARGE SCALE GENOMIC DNA]</scope>
    <source>
        <strain evidence="3 4">ALL</strain>
    </source>
</reference>
<keyword evidence="1" id="KW-0175">Coiled coil</keyword>
<feature type="compositionally biased region" description="Basic and acidic residues" evidence="2">
    <location>
        <begin position="118"/>
        <end position="134"/>
    </location>
</feature>
<gene>
    <name evidence="3" type="ORF">L596_025949</name>
</gene>
<comment type="caution">
    <text evidence="3">The sequence shown here is derived from an EMBL/GenBank/DDBJ whole genome shotgun (WGS) entry which is preliminary data.</text>
</comment>
<protein>
    <submittedName>
        <fullName evidence="3">Uncharacterized protein</fullName>
    </submittedName>
</protein>
<dbReference type="Proteomes" id="UP000298663">
    <property type="component" value="Unassembled WGS sequence"/>
</dbReference>
<evidence type="ECO:0000256" key="2">
    <source>
        <dbReference type="SAM" id="MobiDB-lite"/>
    </source>
</evidence>
<dbReference type="OrthoDB" id="5804141at2759"/>
<feature type="compositionally biased region" description="Basic residues" evidence="2">
    <location>
        <begin position="52"/>
        <end position="63"/>
    </location>
</feature>
<evidence type="ECO:0000313" key="4">
    <source>
        <dbReference type="Proteomes" id="UP000298663"/>
    </source>
</evidence>
<dbReference type="EMBL" id="AZBU02000009">
    <property type="protein sequence ID" value="TKR65560.1"/>
    <property type="molecule type" value="Genomic_DNA"/>
</dbReference>
<accession>A0A4U5M9C6</accession>
<feature type="coiled-coil region" evidence="1">
    <location>
        <begin position="901"/>
        <end position="929"/>
    </location>
</feature>
<name>A0A4U5M9C6_STECR</name>
<dbReference type="AlphaFoldDB" id="A0A4U5M9C6"/>
<feature type="region of interest" description="Disordered" evidence="2">
    <location>
        <begin position="115"/>
        <end position="146"/>
    </location>
</feature>